<keyword evidence="2" id="KW-0762">Sugar transport</keyword>
<dbReference type="PANTHER" id="PTHR47738">
    <property type="entry name" value="PTS SYSTEM FRUCTOSE-LIKE EIIA COMPONENT-RELATED"/>
    <property type="match status" value="1"/>
</dbReference>
<dbReference type="RefSeq" id="WP_265423578.1">
    <property type="nucleotide sequence ID" value="NZ_JAPFPW010000001.1"/>
</dbReference>
<dbReference type="CDD" id="cd00211">
    <property type="entry name" value="PTS_IIA_fru"/>
    <property type="match status" value="1"/>
</dbReference>
<gene>
    <name evidence="2" type="ORF">OOT00_01795</name>
</gene>
<evidence type="ECO:0000313" key="2">
    <source>
        <dbReference type="EMBL" id="MCW7752716.1"/>
    </source>
</evidence>
<proteinExistence type="predicted"/>
<dbReference type="SUPFAM" id="SSF55804">
    <property type="entry name" value="Phoshotransferase/anion transport protein"/>
    <property type="match status" value="1"/>
</dbReference>
<dbReference type="Proteomes" id="UP001209681">
    <property type="component" value="Unassembled WGS sequence"/>
</dbReference>
<dbReference type="InterPro" id="IPR009061">
    <property type="entry name" value="DNA-bd_dom_put_sf"/>
</dbReference>
<dbReference type="Pfam" id="PF00359">
    <property type="entry name" value="PTS_EIIA_2"/>
    <property type="match status" value="1"/>
</dbReference>
<sequence length="233" mass="26136">MKRLTLMETAASLDLPVDTLERWIRQGRIPILRDGSYCVFKLDKLTRWARQHHMPFRISEGGGGCEKGSGCESLLAEAFHRGGFVIGLKEEDREGLLGRMISVLPDLPETVAPRLMERLLEREALGSTGVGRGIALPHPRIPLENYPESARILVAFPEKPVDYGAIDGQLVFVFFLLLAPDVKTHLSLLSRLSCCLRTPEFYALLARRPGREDLMKALTIYDQGLLKRGEIRS</sequence>
<evidence type="ECO:0000259" key="1">
    <source>
        <dbReference type="PROSITE" id="PS51094"/>
    </source>
</evidence>
<feature type="domain" description="PTS EIIA type-2" evidence="1">
    <location>
        <begin position="77"/>
        <end position="221"/>
    </location>
</feature>
<comment type="caution">
    <text evidence="2">The sequence shown here is derived from an EMBL/GenBank/DDBJ whole genome shotgun (WGS) entry which is preliminary data.</text>
</comment>
<evidence type="ECO:0000313" key="3">
    <source>
        <dbReference type="Proteomes" id="UP001209681"/>
    </source>
</evidence>
<keyword evidence="2" id="KW-0813">Transport</keyword>
<protein>
    <submittedName>
        <fullName evidence="2">PTS sugar transporter subunit IIA</fullName>
    </submittedName>
</protein>
<dbReference type="SUPFAM" id="SSF46955">
    <property type="entry name" value="Putative DNA-binding domain"/>
    <property type="match status" value="1"/>
</dbReference>
<dbReference type="InterPro" id="IPR051541">
    <property type="entry name" value="PTS_SugarTrans_NitroReg"/>
</dbReference>
<reference evidence="2 3" key="1">
    <citation type="submission" date="2022-11" db="EMBL/GenBank/DDBJ databases">
        <title>Desulfobotulus tamanensis H1 sp. nov. - anaerobic, alkaliphilic, sulphate reducing bacterium isolated from terrestrial mud volcano.</title>
        <authorList>
            <person name="Frolova A."/>
            <person name="Merkel A.Y."/>
            <person name="Slobodkin A.I."/>
        </authorList>
    </citation>
    <scope>NUCLEOTIDE SEQUENCE [LARGE SCALE GENOMIC DNA]</scope>
    <source>
        <strain evidence="2 3">H1</strain>
    </source>
</reference>
<organism evidence="2 3">
    <name type="scientific">Desulfobotulus pelophilus</name>
    <dbReference type="NCBI Taxonomy" id="2823377"/>
    <lineage>
        <taxon>Bacteria</taxon>
        <taxon>Pseudomonadati</taxon>
        <taxon>Thermodesulfobacteriota</taxon>
        <taxon>Desulfobacteria</taxon>
        <taxon>Desulfobacterales</taxon>
        <taxon>Desulfobacteraceae</taxon>
        <taxon>Desulfobotulus</taxon>
    </lineage>
</organism>
<dbReference type="EMBL" id="JAPFPW010000001">
    <property type="protein sequence ID" value="MCW7752716.1"/>
    <property type="molecule type" value="Genomic_DNA"/>
</dbReference>
<dbReference type="Gene3D" id="3.40.930.10">
    <property type="entry name" value="Mannitol-specific EII, Chain A"/>
    <property type="match status" value="1"/>
</dbReference>
<dbReference type="PANTHER" id="PTHR47738:SF1">
    <property type="entry name" value="NITROGEN REGULATORY PROTEIN"/>
    <property type="match status" value="1"/>
</dbReference>
<accession>A0ABT3N6D5</accession>
<dbReference type="InterPro" id="IPR016152">
    <property type="entry name" value="PTrfase/Anion_transptr"/>
</dbReference>
<keyword evidence="3" id="KW-1185">Reference proteome</keyword>
<dbReference type="PROSITE" id="PS51094">
    <property type="entry name" value="PTS_EIIA_TYPE_2"/>
    <property type="match status" value="1"/>
</dbReference>
<dbReference type="InterPro" id="IPR002178">
    <property type="entry name" value="PTS_EIIA_type-2_dom"/>
</dbReference>
<name>A0ABT3N6D5_9BACT</name>